<dbReference type="OrthoDB" id="361536at2759"/>
<dbReference type="InterPro" id="IPR015940">
    <property type="entry name" value="UBA"/>
</dbReference>
<dbReference type="Pfam" id="PF22562">
    <property type="entry name" value="UBA_7"/>
    <property type="match status" value="1"/>
</dbReference>
<dbReference type="GO" id="GO:0016579">
    <property type="term" value="P:protein deubiquitination"/>
    <property type="evidence" value="ECO:0007669"/>
    <property type="project" value="InterPro"/>
</dbReference>
<dbReference type="PROSITE" id="PS50030">
    <property type="entry name" value="UBA"/>
    <property type="match status" value="1"/>
</dbReference>
<sequence length="339" mass="37190">MGFAAIGTGWRLALHVYSLWPVHVDTPTAANVTTPNKTQSSNHIHDPATFAPETEGIEENFRYDFSLLSEDGQALQPVFGPSLTGLANLGNSCYMASVLQTLVSLPSFRRRSYEAYHIPLAAEHPKEHAHEEECDFALPAECVECQVVKTLMGWTAWSSSPQTFSSSPKCTSEPGLKDGEQQLPEGRPAIEQLQMMGFTLTRYQQAFRDELVVQHMEDASRHRRTYCGEGRGGAEPSAEMVGMLADMGFTSAQPRKALKETLGDAERAVEWLFSHRDDIGEDTSAFAKRGDEGAPAKLPGSTEMPVKYRLKALISHKGPSVHSGHSHIRVEATGDCDEG</sequence>
<dbReference type="PANTHER" id="PTHR24006">
    <property type="entry name" value="UBIQUITIN CARBOXYL-TERMINAL HYDROLASE"/>
    <property type="match status" value="1"/>
</dbReference>
<keyword evidence="4" id="KW-1185">Reference proteome</keyword>
<evidence type="ECO:0000313" key="3">
    <source>
        <dbReference type="EMBL" id="KAF6752110.1"/>
    </source>
</evidence>
<dbReference type="Gene3D" id="1.10.8.10">
    <property type="entry name" value="DNA helicase RuvA subunit, C-terminal domain"/>
    <property type="match status" value="1"/>
</dbReference>
<dbReference type="PROSITE" id="PS00972">
    <property type="entry name" value="USP_1"/>
    <property type="match status" value="1"/>
</dbReference>
<evidence type="ECO:0000256" key="1">
    <source>
        <dbReference type="SAM" id="MobiDB-lite"/>
    </source>
</evidence>
<protein>
    <recommendedName>
        <fullName evidence="2">UBA domain-containing protein</fullName>
    </recommendedName>
</protein>
<feature type="domain" description="UBA" evidence="2">
    <location>
        <begin position="235"/>
        <end position="275"/>
    </location>
</feature>
<dbReference type="GO" id="GO:0005634">
    <property type="term" value="C:nucleus"/>
    <property type="evidence" value="ECO:0007669"/>
    <property type="project" value="TreeGrafter"/>
</dbReference>
<reference evidence="3 4" key="1">
    <citation type="submission" date="2020-07" db="EMBL/GenBank/DDBJ databases">
        <title>Comparative genomics of pyrophilous fungi reveals a link between fire events and developmental genes.</title>
        <authorList>
            <consortium name="DOE Joint Genome Institute"/>
            <person name="Steindorff A.S."/>
            <person name="Carver A."/>
            <person name="Calhoun S."/>
            <person name="Stillman K."/>
            <person name="Liu H."/>
            <person name="Lipzen A."/>
            <person name="Pangilinan J."/>
            <person name="Labutti K."/>
            <person name="Bruns T.D."/>
            <person name="Grigoriev I.V."/>
        </authorList>
    </citation>
    <scope>NUCLEOTIDE SEQUENCE [LARGE SCALE GENOMIC DNA]</scope>
    <source>
        <strain evidence="3 4">CBS 144469</strain>
    </source>
</reference>
<dbReference type="AlphaFoldDB" id="A0A8H6HSS0"/>
<dbReference type="Proteomes" id="UP000521943">
    <property type="component" value="Unassembled WGS sequence"/>
</dbReference>
<dbReference type="EMBL" id="JACGCI010000046">
    <property type="protein sequence ID" value="KAF6752110.1"/>
    <property type="molecule type" value="Genomic_DNA"/>
</dbReference>
<dbReference type="GO" id="GO:0005829">
    <property type="term" value="C:cytosol"/>
    <property type="evidence" value="ECO:0007669"/>
    <property type="project" value="TreeGrafter"/>
</dbReference>
<dbReference type="PANTHER" id="PTHR24006:SF664">
    <property type="entry name" value="UBIQUITIN CARBOXYL-TERMINAL HYDROLASE"/>
    <property type="match status" value="1"/>
</dbReference>
<dbReference type="GO" id="GO:0004843">
    <property type="term" value="F:cysteine-type deubiquitinase activity"/>
    <property type="evidence" value="ECO:0007669"/>
    <property type="project" value="InterPro"/>
</dbReference>
<dbReference type="Pfam" id="PF00443">
    <property type="entry name" value="UCH"/>
    <property type="match status" value="1"/>
</dbReference>
<proteinExistence type="predicted"/>
<evidence type="ECO:0000313" key="4">
    <source>
        <dbReference type="Proteomes" id="UP000521943"/>
    </source>
</evidence>
<dbReference type="InterPro" id="IPR001394">
    <property type="entry name" value="Peptidase_C19_UCH"/>
</dbReference>
<accession>A0A8H6HSS0</accession>
<dbReference type="Gene3D" id="3.90.70.10">
    <property type="entry name" value="Cysteine proteinases"/>
    <property type="match status" value="1"/>
</dbReference>
<dbReference type="InterPro" id="IPR050164">
    <property type="entry name" value="Peptidase_C19"/>
</dbReference>
<feature type="region of interest" description="Disordered" evidence="1">
    <location>
        <begin position="317"/>
        <end position="339"/>
    </location>
</feature>
<dbReference type="InterPro" id="IPR018200">
    <property type="entry name" value="USP_CS"/>
</dbReference>
<evidence type="ECO:0000259" key="2">
    <source>
        <dbReference type="PROSITE" id="PS50030"/>
    </source>
</evidence>
<gene>
    <name evidence="3" type="ORF">DFP72DRAFT_1070801</name>
</gene>
<dbReference type="InterPro" id="IPR038765">
    <property type="entry name" value="Papain-like_cys_pep_sf"/>
</dbReference>
<dbReference type="InterPro" id="IPR009060">
    <property type="entry name" value="UBA-like_sf"/>
</dbReference>
<dbReference type="SUPFAM" id="SSF54001">
    <property type="entry name" value="Cysteine proteinases"/>
    <property type="match status" value="1"/>
</dbReference>
<dbReference type="SUPFAM" id="SSF46934">
    <property type="entry name" value="UBA-like"/>
    <property type="match status" value="1"/>
</dbReference>
<dbReference type="SMART" id="SM00165">
    <property type="entry name" value="UBA"/>
    <property type="match status" value="1"/>
</dbReference>
<organism evidence="3 4">
    <name type="scientific">Ephemerocybe angulata</name>
    <dbReference type="NCBI Taxonomy" id="980116"/>
    <lineage>
        <taxon>Eukaryota</taxon>
        <taxon>Fungi</taxon>
        <taxon>Dikarya</taxon>
        <taxon>Basidiomycota</taxon>
        <taxon>Agaricomycotina</taxon>
        <taxon>Agaricomycetes</taxon>
        <taxon>Agaricomycetidae</taxon>
        <taxon>Agaricales</taxon>
        <taxon>Agaricineae</taxon>
        <taxon>Psathyrellaceae</taxon>
        <taxon>Ephemerocybe</taxon>
    </lineage>
</organism>
<comment type="caution">
    <text evidence="3">The sequence shown here is derived from an EMBL/GenBank/DDBJ whole genome shotgun (WGS) entry which is preliminary data.</text>
</comment>
<name>A0A8H6HSS0_9AGAR</name>